<evidence type="ECO:0000259" key="1">
    <source>
        <dbReference type="Pfam" id="PF14300"/>
    </source>
</evidence>
<organism evidence="2 3">
    <name type="scientific">Allorhodopirellula heiligendammensis</name>
    <dbReference type="NCBI Taxonomy" id="2714739"/>
    <lineage>
        <taxon>Bacteria</taxon>
        <taxon>Pseudomonadati</taxon>
        <taxon>Planctomycetota</taxon>
        <taxon>Planctomycetia</taxon>
        <taxon>Pirellulales</taxon>
        <taxon>Pirellulaceae</taxon>
        <taxon>Allorhodopirellula</taxon>
    </lineage>
</organism>
<keyword evidence="3" id="KW-1185">Reference proteome</keyword>
<dbReference type="OrthoDB" id="9255678at2"/>
<dbReference type="EMBL" id="SJPU01000028">
    <property type="protein sequence ID" value="TWU05339.1"/>
    <property type="molecule type" value="Genomic_DNA"/>
</dbReference>
<dbReference type="Proteomes" id="UP000319908">
    <property type="component" value="Unassembled WGS sequence"/>
</dbReference>
<protein>
    <recommendedName>
        <fullName evidence="1">DNA mimic protein DMP19 C-terminal domain-containing protein</fullName>
    </recommendedName>
</protein>
<gene>
    <name evidence="2" type="ORF">Poly21_57530</name>
</gene>
<evidence type="ECO:0000313" key="2">
    <source>
        <dbReference type="EMBL" id="TWU05339.1"/>
    </source>
</evidence>
<dbReference type="RefSeq" id="WP_146410125.1">
    <property type="nucleotide sequence ID" value="NZ_SJPU01000028.1"/>
</dbReference>
<comment type="caution">
    <text evidence="2">The sequence shown here is derived from an EMBL/GenBank/DDBJ whole genome shotgun (WGS) entry which is preliminary data.</text>
</comment>
<dbReference type="InterPro" id="IPR025402">
    <property type="entry name" value="DMP19_C"/>
</dbReference>
<accession>A0A5C6B1J2</accession>
<dbReference type="Pfam" id="PF14300">
    <property type="entry name" value="DMP19"/>
    <property type="match status" value="1"/>
</dbReference>
<dbReference type="Gene3D" id="1.20.1420.60">
    <property type="match status" value="1"/>
</dbReference>
<sequence length="155" mass="17710">MSEIDERLAQQLDAARQKLKAVGNDVGQLLEPYRTLILVESAQGVIDNGGLIYFFEMDWPGCPPYRIFSDAYRRIGLDEAAEDIDNAAKSFGFEFPERFRERRQEFMDKQFGTEDDDGEEIDGLWEVQWTDRICGNDSVWQSLSLWASKNGADVG</sequence>
<evidence type="ECO:0000313" key="3">
    <source>
        <dbReference type="Proteomes" id="UP000319908"/>
    </source>
</evidence>
<name>A0A5C6B1J2_9BACT</name>
<feature type="domain" description="DNA mimic protein DMP19 C-terminal" evidence="1">
    <location>
        <begin position="28"/>
        <end position="125"/>
    </location>
</feature>
<reference evidence="2 3" key="1">
    <citation type="journal article" date="2020" name="Antonie Van Leeuwenhoek">
        <title>Rhodopirellula heiligendammensis sp. nov., Rhodopirellula pilleata sp. nov., and Rhodopirellula solitaria sp. nov. isolated from natural or artificial marine surfaces in Northern Germany and California, USA, and emended description of the genus Rhodopirellula.</title>
        <authorList>
            <person name="Kallscheuer N."/>
            <person name="Wiegand S."/>
            <person name="Jogler M."/>
            <person name="Boedeker C."/>
            <person name="Peeters S.H."/>
            <person name="Rast P."/>
            <person name="Heuer A."/>
            <person name="Jetten M.S.M."/>
            <person name="Rohde M."/>
            <person name="Jogler C."/>
        </authorList>
    </citation>
    <scope>NUCLEOTIDE SEQUENCE [LARGE SCALE GENOMIC DNA]</scope>
    <source>
        <strain evidence="2 3">Poly21</strain>
    </source>
</reference>
<dbReference type="AlphaFoldDB" id="A0A5C6B1J2"/>
<proteinExistence type="predicted"/>